<reference evidence="1" key="1">
    <citation type="submission" date="2025-03" db="EMBL/GenBank/DDBJ databases">
        <authorList>
            <consortium name="ELIXIR-Norway"/>
            <consortium name="Elixir Norway"/>
        </authorList>
    </citation>
    <scope>NUCLEOTIDE SEQUENCE</scope>
</reference>
<sequence length="119" mass="12294">MGKVGCTDSEPADQKVPLSASPLLSTPAGCPLLVAVSPGALCSRVRPGRRRGGRGAQPALCLRDALVPPGGTRSGPALSGWAGPISTLDTPHPTHRATSWAARWHRPSPQDNRSPSECS</sequence>
<organism evidence="1 2">
    <name type="scientific">Rangifer tarandus platyrhynchus</name>
    <name type="common">Svalbard reindeer</name>
    <dbReference type="NCBI Taxonomy" id="3082113"/>
    <lineage>
        <taxon>Eukaryota</taxon>
        <taxon>Metazoa</taxon>
        <taxon>Chordata</taxon>
        <taxon>Craniata</taxon>
        <taxon>Vertebrata</taxon>
        <taxon>Euteleostomi</taxon>
        <taxon>Mammalia</taxon>
        <taxon>Eutheria</taxon>
        <taxon>Laurasiatheria</taxon>
        <taxon>Artiodactyla</taxon>
        <taxon>Ruminantia</taxon>
        <taxon>Pecora</taxon>
        <taxon>Cervidae</taxon>
        <taxon>Odocoileinae</taxon>
        <taxon>Rangifer</taxon>
    </lineage>
</organism>
<protein>
    <submittedName>
        <fullName evidence="1">Uncharacterized protein</fullName>
    </submittedName>
</protein>
<gene>
    <name evidence="1" type="ORF">MRATA1EN22A_LOCUS22292</name>
</gene>
<name>A0ACB1MJR7_RANTA</name>
<dbReference type="Proteomes" id="UP001162501">
    <property type="component" value="Chromosome 34"/>
</dbReference>
<dbReference type="EMBL" id="OZ243562">
    <property type="protein sequence ID" value="CAN0500950.1"/>
    <property type="molecule type" value="Genomic_DNA"/>
</dbReference>
<evidence type="ECO:0000313" key="2">
    <source>
        <dbReference type="Proteomes" id="UP001162501"/>
    </source>
</evidence>
<proteinExistence type="predicted"/>
<evidence type="ECO:0000313" key="1">
    <source>
        <dbReference type="EMBL" id="CAN0500950.1"/>
    </source>
</evidence>
<accession>A0ACB1MJR7</accession>